<evidence type="ECO:0000256" key="3">
    <source>
        <dbReference type="PROSITE-ProRule" id="PRU00339"/>
    </source>
</evidence>
<feature type="repeat" description="TPR" evidence="3">
    <location>
        <begin position="228"/>
        <end position="261"/>
    </location>
</feature>
<dbReference type="InterPro" id="IPR050498">
    <property type="entry name" value="Ycf3"/>
</dbReference>
<reference evidence="6" key="1">
    <citation type="journal article" date="2019" name="Int. J. Syst. Evol. Microbiol.">
        <title>The Global Catalogue of Microorganisms (GCM) 10K type strain sequencing project: providing services to taxonomists for standard genome sequencing and annotation.</title>
        <authorList>
            <consortium name="The Broad Institute Genomics Platform"/>
            <consortium name="The Broad Institute Genome Sequencing Center for Infectious Disease"/>
            <person name="Wu L."/>
            <person name="Ma J."/>
        </authorList>
    </citation>
    <scope>NUCLEOTIDE SEQUENCE [LARGE SCALE GENOMIC DNA]</scope>
    <source>
        <strain evidence="6">JCM 17841</strain>
    </source>
</reference>
<dbReference type="PROSITE" id="PS50005">
    <property type="entry name" value="TPR"/>
    <property type="match status" value="2"/>
</dbReference>
<dbReference type="SMART" id="SM00028">
    <property type="entry name" value="TPR"/>
    <property type="match status" value="6"/>
</dbReference>
<keyword evidence="1" id="KW-0677">Repeat</keyword>
<dbReference type="PANTHER" id="PTHR44858:SF1">
    <property type="entry name" value="UDP-N-ACETYLGLUCOSAMINE--PEPTIDE N-ACETYLGLUCOSAMINYLTRANSFERASE SPINDLY-RELATED"/>
    <property type="match status" value="1"/>
</dbReference>
<evidence type="ECO:0000256" key="4">
    <source>
        <dbReference type="SAM" id="SignalP"/>
    </source>
</evidence>
<dbReference type="RefSeq" id="WP_208131907.1">
    <property type="nucleotide sequence ID" value="NZ_BAABGQ010000006.1"/>
</dbReference>
<protein>
    <submittedName>
        <fullName evidence="5">Tetratricopeptide repeat protein</fullName>
    </submittedName>
</protein>
<keyword evidence="4" id="KW-0732">Signal</keyword>
<organism evidence="5 6">
    <name type="scientific">Hymenobacter ginsengisoli</name>
    <dbReference type="NCBI Taxonomy" id="1051626"/>
    <lineage>
        <taxon>Bacteria</taxon>
        <taxon>Pseudomonadati</taxon>
        <taxon>Bacteroidota</taxon>
        <taxon>Cytophagia</taxon>
        <taxon>Cytophagales</taxon>
        <taxon>Hymenobacteraceae</taxon>
        <taxon>Hymenobacter</taxon>
    </lineage>
</organism>
<dbReference type="SUPFAM" id="SSF48452">
    <property type="entry name" value="TPR-like"/>
    <property type="match status" value="2"/>
</dbReference>
<feature type="repeat" description="TPR" evidence="3">
    <location>
        <begin position="480"/>
        <end position="513"/>
    </location>
</feature>
<evidence type="ECO:0000313" key="6">
    <source>
        <dbReference type="Proteomes" id="UP001501243"/>
    </source>
</evidence>
<sequence>MSYKPWKPLLLTALAVGAGATAATAQNIATAQKAIELGRYNEARAALRGSNSPEANFELGRLYQMRDLPDSASYYFNRAAGPTPFGQVAEGRALLAKGKASEADAKFSAAASATKNKDPKVLTMIAQAYGEYDGKNMDITKPLTYVKTAEALSKGKDNPALMVARGDIYLHSDAGGGEAMSSYDRAVAADPNYTEAYYKRGVLNVRSKNGAGAQENFNKAIALNSAYAPAYLDMASMYASASQYDKALAAFQQYTNVAEKSPSTTEKYAAFLYLSKKYAEALAQANEALAKEPNNLTMNRIKATSLYETGDYAGAAAAMDQFMKVAPADKILPEDYSYQSKILLKTGRNDEAINVLQKAIAATTDPEKKSDLQNDLATAYMAKKDYPAAIRIYKTKANPDLADQFRLGSAFNGSKQYAQADSVYNIIITAKPTYVPAYQARAQANFHLDPDSKKGLAKPYYEKYIELANADPTKYKSGLVEANNYLGYYNLQAGNKAAATPYYQKVLELDPSNADATNAMKIIKGVPARTTTTAKKTTTTVKKK</sequence>
<evidence type="ECO:0000256" key="2">
    <source>
        <dbReference type="ARBA" id="ARBA00022803"/>
    </source>
</evidence>
<dbReference type="Pfam" id="PF13181">
    <property type="entry name" value="TPR_8"/>
    <property type="match status" value="1"/>
</dbReference>
<evidence type="ECO:0000313" key="5">
    <source>
        <dbReference type="EMBL" id="GAA4500797.1"/>
    </source>
</evidence>
<evidence type="ECO:0000256" key="1">
    <source>
        <dbReference type="ARBA" id="ARBA00022737"/>
    </source>
</evidence>
<feature type="signal peptide" evidence="4">
    <location>
        <begin position="1"/>
        <end position="25"/>
    </location>
</feature>
<feature type="chain" id="PRO_5045279677" evidence="4">
    <location>
        <begin position="26"/>
        <end position="544"/>
    </location>
</feature>
<accession>A0ABP8QC87</accession>
<dbReference type="InterPro" id="IPR019734">
    <property type="entry name" value="TPR_rpt"/>
</dbReference>
<gene>
    <name evidence="5" type="ORF">GCM10023172_21680</name>
</gene>
<keyword evidence="6" id="KW-1185">Reference proteome</keyword>
<dbReference type="PANTHER" id="PTHR44858">
    <property type="entry name" value="TETRATRICOPEPTIDE REPEAT PROTEIN 6"/>
    <property type="match status" value="1"/>
</dbReference>
<dbReference type="Proteomes" id="UP001501243">
    <property type="component" value="Unassembled WGS sequence"/>
</dbReference>
<dbReference type="Gene3D" id="1.25.40.10">
    <property type="entry name" value="Tetratricopeptide repeat domain"/>
    <property type="match status" value="3"/>
</dbReference>
<name>A0ABP8QC87_9BACT</name>
<proteinExistence type="predicted"/>
<dbReference type="Pfam" id="PF13432">
    <property type="entry name" value="TPR_16"/>
    <property type="match status" value="2"/>
</dbReference>
<comment type="caution">
    <text evidence="5">The sequence shown here is derived from an EMBL/GenBank/DDBJ whole genome shotgun (WGS) entry which is preliminary data.</text>
</comment>
<dbReference type="EMBL" id="BAABGQ010000006">
    <property type="protein sequence ID" value="GAA4500797.1"/>
    <property type="molecule type" value="Genomic_DNA"/>
</dbReference>
<keyword evidence="2 3" id="KW-0802">TPR repeat</keyword>
<dbReference type="InterPro" id="IPR011990">
    <property type="entry name" value="TPR-like_helical_dom_sf"/>
</dbReference>